<dbReference type="AlphaFoldDB" id="A0AAD2D3V0"/>
<comment type="caution">
    <text evidence="1">The sequence shown here is derived from an EMBL/GenBank/DDBJ whole genome shotgun (WGS) entry which is preliminary data.</text>
</comment>
<accession>A0AAD2D3V0</accession>
<organism evidence="1 2">
    <name type="scientific">Euplotes crassus</name>
    <dbReference type="NCBI Taxonomy" id="5936"/>
    <lineage>
        <taxon>Eukaryota</taxon>
        <taxon>Sar</taxon>
        <taxon>Alveolata</taxon>
        <taxon>Ciliophora</taxon>
        <taxon>Intramacronucleata</taxon>
        <taxon>Spirotrichea</taxon>
        <taxon>Hypotrichia</taxon>
        <taxon>Euplotida</taxon>
        <taxon>Euplotidae</taxon>
        <taxon>Moneuplotes</taxon>
    </lineage>
</organism>
<keyword evidence="2" id="KW-1185">Reference proteome</keyword>
<proteinExistence type="predicted"/>
<reference evidence="1" key="1">
    <citation type="submission" date="2023-07" db="EMBL/GenBank/DDBJ databases">
        <authorList>
            <consortium name="AG Swart"/>
            <person name="Singh M."/>
            <person name="Singh A."/>
            <person name="Seah K."/>
            <person name="Emmerich C."/>
        </authorList>
    </citation>
    <scope>NUCLEOTIDE SEQUENCE</scope>
    <source>
        <strain evidence="1">DP1</strain>
    </source>
</reference>
<name>A0AAD2D3V0_EUPCR</name>
<dbReference type="Proteomes" id="UP001295684">
    <property type="component" value="Unassembled WGS sequence"/>
</dbReference>
<sequence length="111" mass="12164">MGNKACTTNLCGFGSNSQNICTADVNLSGDDKGDIILNTGQDVKPNCTEGNKKEYDEWGEIIVTKDNNIFRHTSLSTMRNSNIRTFDTDYLFVDTASEDKSVVSVISQCAI</sequence>
<dbReference type="EMBL" id="CAMPGE010021142">
    <property type="protein sequence ID" value="CAI2379312.1"/>
    <property type="molecule type" value="Genomic_DNA"/>
</dbReference>
<evidence type="ECO:0000313" key="2">
    <source>
        <dbReference type="Proteomes" id="UP001295684"/>
    </source>
</evidence>
<evidence type="ECO:0000313" key="1">
    <source>
        <dbReference type="EMBL" id="CAI2379312.1"/>
    </source>
</evidence>
<protein>
    <submittedName>
        <fullName evidence="1">Uncharacterized protein</fullName>
    </submittedName>
</protein>
<gene>
    <name evidence="1" type="ORF">ECRASSUSDP1_LOCUS20721</name>
</gene>